<sequence>ARSFADIGDIVRGRDLYLGNRKKKKNKTETERDQLENKLKEIFKEIHGGLSTKNGAQTYYNDNDTDKNYYKLREDWWNNNRKMVWRAITCGAGGSQYFRGTCGSGKTPTPNKCRCTTHVVPTYFDYVPQYLRWFDEWA</sequence>
<evidence type="ECO:0000259" key="2">
    <source>
        <dbReference type="Pfam" id="PF05424"/>
    </source>
</evidence>
<dbReference type="Gene3D" id="1.20.1310.20">
    <property type="entry name" value="Duffy-antigen binding domain"/>
    <property type="match status" value="1"/>
</dbReference>
<evidence type="ECO:0000256" key="1">
    <source>
        <dbReference type="SAM" id="Coils"/>
    </source>
</evidence>
<feature type="non-terminal residue" evidence="3">
    <location>
        <position position="138"/>
    </location>
</feature>
<dbReference type="InterPro" id="IPR042202">
    <property type="entry name" value="Duffy-ag-bd_sf"/>
</dbReference>
<evidence type="ECO:0000313" key="3">
    <source>
        <dbReference type="EMBL" id="AGP75901.1"/>
    </source>
</evidence>
<feature type="coiled-coil region" evidence="1">
    <location>
        <begin position="18"/>
        <end position="45"/>
    </location>
</feature>
<organism evidence="3">
    <name type="scientific">Plasmodium falciparum</name>
    <name type="common">malaria parasite P. falciparum</name>
    <dbReference type="NCBI Taxonomy" id="5833"/>
    <lineage>
        <taxon>Eukaryota</taxon>
        <taxon>Sar</taxon>
        <taxon>Alveolata</taxon>
        <taxon>Apicomplexa</taxon>
        <taxon>Aconoidasida</taxon>
        <taxon>Haemosporida</taxon>
        <taxon>Plasmodiidae</taxon>
        <taxon>Plasmodium</taxon>
        <taxon>Plasmodium (Laverania)</taxon>
    </lineage>
</organism>
<dbReference type="Pfam" id="PF05424">
    <property type="entry name" value="Duffy_binding"/>
    <property type="match status" value="1"/>
</dbReference>
<dbReference type="InterPro" id="IPR008602">
    <property type="entry name" value="Duffy-antigen-binding"/>
</dbReference>
<gene>
    <name evidence="3" type="primary">EMP1</name>
</gene>
<dbReference type="GO" id="GO:0016020">
    <property type="term" value="C:membrane"/>
    <property type="evidence" value="ECO:0007669"/>
    <property type="project" value="InterPro"/>
</dbReference>
<dbReference type="GO" id="GO:0046789">
    <property type="term" value="F:host cell surface receptor binding"/>
    <property type="evidence" value="ECO:0007669"/>
    <property type="project" value="InterPro"/>
</dbReference>
<feature type="domain" description="Duffy-antigen binding" evidence="2">
    <location>
        <begin position="1"/>
        <end position="132"/>
    </location>
</feature>
<reference evidence="3" key="1">
    <citation type="submission" date="2013-03" db="EMBL/GenBank/DDBJ databases">
        <title>Plasmodium falciparum erythrocyte membrane protein 1 (PfEMP1) is not the main variant surface antigen of field isolates from a chronic asymptomatic infection.</title>
        <authorList>
            <person name="Enderes C."/>
            <person name="Bruske E.I."/>
            <person name="Tschan S."/>
            <person name="Kombila D."/>
            <person name="Kremsner P."/>
            <person name="Frank M."/>
        </authorList>
    </citation>
    <scope>NUCLEOTIDE SEQUENCE</scope>
    <source>
        <strain evidence="3">MOA</strain>
    </source>
</reference>
<dbReference type="EMBL" id="KC887741">
    <property type="protein sequence ID" value="AGP75901.1"/>
    <property type="molecule type" value="Genomic_DNA"/>
</dbReference>
<dbReference type="AlphaFoldDB" id="S5A5T6"/>
<dbReference type="SUPFAM" id="SSF140924">
    <property type="entry name" value="Duffy binding domain-like"/>
    <property type="match status" value="1"/>
</dbReference>
<feature type="non-terminal residue" evidence="3">
    <location>
        <position position="1"/>
    </location>
</feature>
<proteinExistence type="predicted"/>
<keyword evidence="1" id="KW-0175">Coiled coil</keyword>
<accession>S5A5T6</accession>
<protein>
    <submittedName>
        <fullName evidence="3">Variant surface protein</fullName>
    </submittedName>
</protein>
<name>S5A5T6_PLAFA</name>